<gene>
    <name evidence="1" type="ORF">HINF_LOCUS28576</name>
    <name evidence="2" type="ORF">HINF_LOCUS51803</name>
</gene>
<accession>A0AA86U697</accession>
<evidence type="ECO:0000313" key="1">
    <source>
        <dbReference type="EMBL" id="CAI9940931.1"/>
    </source>
</evidence>
<name>A0AA86U697_9EUKA</name>
<dbReference type="EMBL" id="CATOUU010000686">
    <property type="protein sequence ID" value="CAI9940931.1"/>
    <property type="molecule type" value="Genomic_DNA"/>
</dbReference>
<reference evidence="1" key="1">
    <citation type="submission" date="2023-06" db="EMBL/GenBank/DDBJ databases">
        <authorList>
            <person name="Kurt Z."/>
        </authorList>
    </citation>
    <scope>NUCLEOTIDE SEQUENCE</scope>
</reference>
<reference evidence="2 3" key="2">
    <citation type="submission" date="2024-07" db="EMBL/GenBank/DDBJ databases">
        <authorList>
            <person name="Akdeniz Z."/>
        </authorList>
    </citation>
    <scope>NUCLEOTIDE SEQUENCE [LARGE SCALE GENOMIC DNA]</scope>
</reference>
<comment type="caution">
    <text evidence="1">The sequence shown here is derived from an EMBL/GenBank/DDBJ whole genome shotgun (WGS) entry which is preliminary data.</text>
</comment>
<dbReference type="Proteomes" id="UP001642409">
    <property type="component" value="Unassembled WGS sequence"/>
</dbReference>
<keyword evidence="3" id="KW-1185">Reference proteome</keyword>
<dbReference type="AlphaFoldDB" id="A0AA86U697"/>
<dbReference type="EMBL" id="CAXDID020000255">
    <property type="protein sequence ID" value="CAL6065364.1"/>
    <property type="molecule type" value="Genomic_DNA"/>
</dbReference>
<evidence type="ECO:0000313" key="3">
    <source>
        <dbReference type="Proteomes" id="UP001642409"/>
    </source>
</evidence>
<organism evidence="1">
    <name type="scientific">Hexamita inflata</name>
    <dbReference type="NCBI Taxonomy" id="28002"/>
    <lineage>
        <taxon>Eukaryota</taxon>
        <taxon>Metamonada</taxon>
        <taxon>Diplomonadida</taxon>
        <taxon>Hexamitidae</taxon>
        <taxon>Hexamitinae</taxon>
        <taxon>Hexamita</taxon>
    </lineage>
</organism>
<sequence>MFALQKTALFIPLLHRWRQPTPAERACSNTDAGEKGKGKYAVLPSDQRCRPAGFGFCQAETRSSGSWREVQVVQGKAKQIGLLEMNAHVPKAGGSRPVSETIFDEKTSEISFQALQPDRQCRYIHQSWQSRARQLASVAAGVFDFRSRNPAAEPDENNDILFEIGEVDLELVSFLSQPTNPKQLDLSPVRNSKLQTQLKLKRQIIKLKTAVTDTKFINIFINNRTLYGVQMINLEPKQYKHSVNHFEIYCIPQLQFFELHSGPNGGNRSLMHLFLFR</sequence>
<proteinExistence type="predicted"/>
<evidence type="ECO:0000313" key="2">
    <source>
        <dbReference type="EMBL" id="CAL6065364.1"/>
    </source>
</evidence>
<protein>
    <submittedName>
        <fullName evidence="2">Hypothetical_protein</fullName>
    </submittedName>
</protein>